<proteinExistence type="predicted"/>
<comment type="caution">
    <text evidence="1">The sequence shown here is derived from an EMBL/GenBank/DDBJ whole genome shotgun (WGS) entry which is preliminary data.</text>
</comment>
<evidence type="ECO:0008006" key="3">
    <source>
        <dbReference type="Google" id="ProtNLM"/>
    </source>
</evidence>
<organism evidence="1 2">
    <name type="scientific">Cinchona calisaya</name>
    <dbReference type="NCBI Taxonomy" id="153742"/>
    <lineage>
        <taxon>Eukaryota</taxon>
        <taxon>Viridiplantae</taxon>
        <taxon>Streptophyta</taxon>
        <taxon>Embryophyta</taxon>
        <taxon>Tracheophyta</taxon>
        <taxon>Spermatophyta</taxon>
        <taxon>Magnoliopsida</taxon>
        <taxon>eudicotyledons</taxon>
        <taxon>Gunneridae</taxon>
        <taxon>Pentapetalae</taxon>
        <taxon>asterids</taxon>
        <taxon>lamiids</taxon>
        <taxon>Gentianales</taxon>
        <taxon>Rubiaceae</taxon>
        <taxon>Cinchonoideae</taxon>
        <taxon>Cinchoneae</taxon>
        <taxon>Cinchona</taxon>
    </lineage>
</organism>
<sequence>MDAEDNLANLRVASFSYYLKPSEENFVQQISNHHIDDPPLPTILSSQETSSFPIAPGRKISSHPINMMISSQDNNNLSNHHRVAASTASFSPRNLKDNVQENFVFTVKAPVHQDLNAAMLFPRVSPTHVERVPGSRNGEIGVFGADKYFNMRLDCATRMKNVENRNEEVAVVDVMKKSNPIRPAGSAPSISSSEVSSWNSQAALLGTQNVSRTRPRRTIGRRILASFVCSGPCLEKGAIFVSDNRKGDDGIAYGEKGTSSHQPGGGSKRVDNNINNTSTNHFAFPILNNSEGQAQNLNVQKNNKQLDDHDNEKMLDDQARPSLEVFGSERMRKEGDVATNLARKLSMLTWDAIPKASSNLPTTTNTLGIISTTTACDDMTSDASSDLFEIEDISKGGAAGGGYQILGTMEVAALDNMSAGCMSPPTPYAPSEASIEWSVVTASAADFSSVISDYDEKNVVSSSVHETIPPNTVNENARSKNPITKDAQKIRPGGLLGCKSQKTVNVAETVHKTRVESYRFHS</sequence>
<dbReference type="AlphaFoldDB" id="A0ABD3ACU2"/>
<dbReference type="PANTHER" id="PTHR33781:SF3">
    <property type="entry name" value="PROTEIN PHYTOCHROME KINASE SUBSTRATE 3"/>
    <property type="match status" value="1"/>
</dbReference>
<gene>
    <name evidence="1" type="ORF">ACH5RR_007692</name>
</gene>
<name>A0ABD3ACU2_9GENT</name>
<evidence type="ECO:0000313" key="1">
    <source>
        <dbReference type="EMBL" id="KAL3528370.1"/>
    </source>
</evidence>
<accession>A0ABD3ACU2</accession>
<dbReference type="EMBL" id="JBJUIK010000004">
    <property type="protein sequence ID" value="KAL3528370.1"/>
    <property type="molecule type" value="Genomic_DNA"/>
</dbReference>
<keyword evidence="2" id="KW-1185">Reference proteome</keyword>
<protein>
    <recommendedName>
        <fullName evidence="3">Phytochrome kinase substrate 1</fullName>
    </recommendedName>
</protein>
<reference evidence="1 2" key="1">
    <citation type="submission" date="2024-11" db="EMBL/GenBank/DDBJ databases">
        <title>A near-complete genome assembly of Cinchona calisaya.</title>
        <authorList>
            <person name="Lian D.C."/>
            <person name="Zhao X.W."/>
            <person name="Wei L."/>
        </authorList>
    </citation>
    <scope>NUCLEOTIDE SEQUENCE [LARGE SCALE GENOMIC DNA]</scope>
    <source>
        <tissue evidence="1">Nenye</tissue>
    </source>
</reference>
<dbReference type="Proteomes" id="UP001630127">
    <property type="component" value="Unassembled WGS sequence"/>
</dbReference>
<dbReference type="InterPro" id="IPR039615">
    <property type="entry name" value="PKS"/>
</dbReference>
<dbReference type="PANTHER" id="PTHR33781">
    <property type="entry name" value="PROTEIN PHYTOCHROME KINASE SUBSTRATE 1-RELATED"/>
    <property type="match status" value="1"/>
</dbReference>
<evidence type="ECO:0000313" key="2">
    <source>
        <dbReference type="Proteomes" id="UP001630127"/>
    </source>
</evidence>